<gene>
    <name evidence="1" type="ORF">LCI18_011865</name>
</gene>
<dbReference type="EMBL" id="CP090038">
    <property type="protein sequence ID" value="UPL00931.1"/>
    <property type="molecule type" value="Genomic_DNA"/>
</dbReference>
<sequence length="210" mass="22808">MVRWSSPLRDALHRMVWKVKYKETFNTRQHGSLSCIIILINTPTLSSSSSTPFTTLTTPSPPLNHKTTIIMKLSGVLSALTFATAASATTVSYDTGYDDGNRAMTSVACSDGKNGLITRYGFNKQSDIPRFPYIGGVYTIAGWNSPNCGSCFRVEYQGRKIHVLAIDHAGEGVNMGLRAMNDLTNGKAAQLGRINAQVYHAKPTDCGLKA</sequence>
<accession>A0ACD3ZIK0</accession>
<reference evidence="1" key="1">
    <citation type="submission" date="2021-11" db="EMBL/GenBank/DDBJ databases">
        <title>Fusarium solani-melongenae Genome sequencing and assembly.</title>
        <authorList>
            <person name="Xie S."/>
            <person name="Huang L."/>
            <person name="Zhang X."/>
        </authorList>
    </citation>
    <scope>NUCLEOTIDE SEQUENCE</scope>
    <source>
        <strain evidence="1">CRI 24-3</strain>
    </source>
</reference>
<protein>
    <submittedName>
        <fullName evidence="1">Uncharacterized protein</fullName>
    </submittedName>
</protein>
<evidence type="ECO:0000313" key="1">
    <source>
        <dbReference type="EMBL" id="UPL00931.1"/>
    </source>
</evidence>
<evidence type="ECO:0000313" key="2">
    <source>
        <dbReference type="Proteomes" id="UP000830768"/>
    </source>
</evidence>
<name>A0ACD3ZIK0_FUSSC</name>
<organism evidence="1 2">
    <name type="scientific">Fusarium solani subsp. cucurbitae</name>
    <name type="common">Neocosmosporum cucurbitae</name>
    <dbReference type="NCBI Taxonomy" id="2747967"/>
    <lineage>
        <taxon>Eukaryota</taxon>
        <taxon>Fungi</taxon>
        <taxon>Dikarya</taxon>
        <taxon>Ascomycota</taxon>
        <taxon>Pezizomycotina</taxon>
        <taxon>Sordariomycetes</taxon>
        <taxon>Hypocreomycetidae</taxon>
        <taxon>Hypocreales</taxon>
        <taxon>Nectriaceae</taxon>
        <taxon>Fusarium</taxon>
        <taxon>Fusarium solani species complex</taxon>
    </lineage>
</organism>
<keyword evidence="2" id="KW-1185">Reference proteome</keyword>
<proteinExistence type="predicted"/>
<dbReference type="Proteomes" id="UP000830768">
    <property type="component" value="Chromosome 10"/>
</dbReference>